<dbReference type="RefSeq" id="WP_245725828.1">
    <property type="nucleotide sequence ID" value="NZ_FOGZ01000023.1"/>
</dbReference>
<evidence type="ECO:0000259" key="1">
    <source>
        <dbReference type="Pfam" id="PF06445"/>
    </source>
</evidence>
<dbReference type="Pfam" id="PF06445">
    <property type="entry name" value="GyrI-like"/>
    <property type="match status" value="1"/>
</dbReference>
<dbReference type="InterPro" id="IPR029442">
    <property type="entry name" value="GyrI-like"/>
</dbReference>
<evidence type="ECO:0000313" key="3">
    <source>
        <dbReference type="Proteomes" id="UP000198815"/>
    </source>
</evidence>
<dbReference type="Proteomes" id="UP000198815">
    <property type="component" value="Unassembled WGS sequence"/>
</dbReference>
<dbReference type="InterPro" id="IPR011256">
    <property type="entry name" value="Reg_factor_effector_dom_sf"/>
</dbReference>
<name>A0A1H9TIR7_9ACTN</name>
<dbReference type="Gene3D" id="3.20.80.10">
    <property type="entry name" value="Regulatory factor, effector binding domain"/>
    <property type="match status" value="1"/>
</dbReference>
<gene>
    <name evidence="2" type="ORF">SAMN05443377_12340</name>
</gene>
<organism evidence="2 3">
    <name type="scientific">Propionibacterium cyclohexanicum</name>
    <dbReference type="NCBI Taxonomy" id="64702"/>
    <lineage>
        <taxon>Bacteria</taxon>
        <taxon>Bacillati</taxon>
        <taxon>Actinomycetota</taxon>
        <taxon>Actinomycetes</taxon>
        <taxon>Propionibacteriales</taxon>
        <taxon>Propionibacteriaceae</taxon>
        <taxon>Propionibacterium</taxon>
    </lineage>
</organism>
<protein>
    <submittedName>
        <fullName evidence="2">GyrI-like small molecule binding domain-containing protein</fullName>
    </submittedName>
</protein>
<accession>A0A1H9TIR7</accession>
<evidence type="ECO:0000313" key="2">
    <source>
        <dbReference type="EMBL" id="SER96874.1"/>
    </source>
</evidence>
<keyword evidence="3" id="KW-1185">Reference proteome</keyword>
<dbReference type="EMBL" id="FOGZ01000023">
    <property type="protein sequence ID" value="SER96874.1"/>
    <property type="molecule type" value="Genomic_DNA"/>
</dbReference>
<reference evidence="2 3" key="1">
    <citation type="submission" date="2016-10" db="EMBL/GenBank/DDBJ databases">
        <authorList>
            <person name="de Groot N.N."/>
        </authorList>
    </citation>
    <scope>NUCLEOTIDE SEQUENCE [LARGE SCALE GENOMIC DNA]</scope>
    <source>
        <strain evidence="2 3">DSM 16859</strain>
    </source>
</reference>
<dbReference type="AlphaFoldDB" id="A0A1H9TIR7"/>
<dbReference type="SUPFAM" id="SSF55136">
    <property type="entry name" value="Probable bacterial effector-binding domain"/>
    <property type="match status" value="1"/>
</dbReference>
<feature type="domain" description="GyrI-like small molecule binding" evidence="1">
    <location>
        <begin position="46"/>
        <end position="108"/>
    </location>
</feature>
<sequence>MPFTSALDKSAWDWTMMLMIPDWLDAAHVEAAREQARAASRPARLDEVRFETLDEGRCIQTLHIGSFDDEGPALERMHDEVIPSQGLRRAGKHHEIYLSDVRRTAAARQRTILRQPIAPAN</sequence>
<proteinExistence type="predicted"/>